<name>A0A833PIV0_ACIBZ</name>
<proteinExistence type="predicted"/>
<evidence type="ECO:0000313" key="1">
    <source>
        <dbReference type="EMBL" id="KAF1028165.1"/>
    </source>
</evidence>
<evidence type="ECO:0000313" key="2">
    <source>
        <dbReference type="Proteomes" id="UP000490535"/>
    </source>
</evidence>
<sequence length="135" mass="15723">MLNLIFFCVWVVLSFKAARYFLNSKLLDKLNDIDMKKTATLHDAVKSRICDYARPTEVGIFINHESFNVKECSKKKAQEFIQVSNSINDFYYIAGNKNFVTVDIREEENIKILGTLLVLKPKEKSKEYSIYLNEI</sequence>
<dbReference type="EMBL" id="WNDP01000003">
    <property type="protein sequence ID" value="KAF1028165.1"/>
    <property type="molecule type" value="Genomic_DNA"/>
</dbReference>
<gene>
    <name evidence="1" type="ORF">GAK29_00261</name>
</gene>
<comment type="caution">
    <text evidence="1">The sequence shown here is derived from an EMBL/GenBank/DDBJ whole genome shotgun (WGS) entry which is preliminary data.</text>
</comment>
<reference evidence="2" key="1">
    <citation type="journal article" date="2020" name="MBio">
        <title>Horizontal gene transfer to a defensive symbiont with a reduced genome amongst a multipartite beetle microbiome.</title>
        <authorList>
            <person name="Waterworth S.C."/>
            <person name="Florez L.V."/>
            <person name="Rees E.R."/>
            <person name="Hertweck C."/>
            <person name="Kaltenpoth M."/>
            <person name="Kwan J.C."/>
        </authorList>
    </citation>
    <scope>NUCLEOTIDE SEQUENCE [LARGE SCALE GENOMIC DNA]</scope>
</reference>
<accession>A0A833PIV0</accession>
<dbReference type="Proteomes" id="UP000490535">
    <property type="component" value="Unassembled WGS sequence"/>
</dbReference>
<dbReference type="AlphaFoldDB" id="A0A833PIV0"/>
<protein>
    <submittedName>
        <fullName evidence="1">Uncharacterized protein</fullName>
    </submittedName>
</protein>
<organism evidence="1 2">
    <name type="scientific">Acinetobacter bereziniae</name>
    <name type="common">Acinetobacter genomosp. 10</name>
    <dbReference type="NCBI Taxonomy" id="106648"/>
    <lineage>
        <taxon>Bacteria</taxon>
        <taxon>Pseudomonadati</taxon>
        <taxon>Pseudomonadota</taxon>
        <taxon>Gammaproteobacteria</taxon>
        <taxon>Moraxellales</taxon>
        <taxon>Moraxellaceae</taxon>
        <taxon>Acinetobacter</taxon>
    </lineage>
</organism>